<name>A0A8T2MSH5_9TELE</name>
<feature type="signal peptide" evidence="4">
    <location>
        <begin position="1"/>
        <end position="16"/>
    </location>
</feature>
<proteinExistence type="predicted"/>
<dbReference type="InterPro" id="IPR033270">
    <property type="entry name" value="VPRBP/DCAF1"/>
</dbReference>
<dbReference type="EMBL" id="JAFBMS010000746">
    <property type="protein sequence ID" value="KAG9330130.1"/>
    <property type="molecule type" value="Genomic_DNA"/>
</dbReference>
<dbReference type="OrthoDB" id="27563at2759"/>
<reference evidence="5" key="1">
    <citation type="thesis" date="2021" institute="BYU ScholarsArchive" country="Provo, UT, USA">
        <title>Applications of and Algorithms for Genome Assembly and Genomic Analyses with an Emphasis on Marine Teleosts.</title>
        <authorList>
            <person name="Pickett B.D."/>
        </authorList>
    </citation>
    <scope>NUCLEOTIDE SEQUENCE</scope>
    <source>
        <strain evidence="5">HI-2016</strain>
    </source>
</reference>
<keyword evidence="6" id="KW-1185">Reference proteome</keyword>
<feature type="region of interest" description="Disordered" evidence="3">
    <location>
        <begin position="427"/>
        <end position="446"/>
    </location>
</feature>
<feature type="chain" id="PRO_5035877948" evidence="4">
    <location>
        <begin position="17"/>
        <end position="754"/>
    </location>
</feature>
<evidence type="ECO:0000256" key="1">
    <source>
        <dbReference type="ARBA" id="ARBA00004123"/>
    </source>
</evidence>
<dbReference type="GO" id="GO:1990244">
    <property type="term" value="F:histone H2AT120 kinase activity"/>
    <property type="evidence" value="ECO:0007669"/>
    <property type="project" value="TreeGrafter"/>
</dbReference>
<dbReference type="GO" id="GO:0005634">
    <property type="term" value="C:nucleus"/>
    <property type="evidence" value="ECO:0007669"/>
    <property type="project" value="UniProtKB-SubCell"/>
</dbReference>
<dbReference type="GO" id="GO:0016567">
    <property type="term" value="P:protein ubiquitination"/>
    <property type="evidence" value="ECO:0007669"/>
    <property type="project" value="InterPro"/>
</dbReference>
<sequence length="754" mass="83102">MNQGSILAWWDLPALACVFPSSDGSLLLTSASWSYPLSALWGMKSVFIMKGVGQKELTAYLIDYKERSPEGFSPLFQPNQKPIYDIQTGQKTLTLNNPGLANNYKRNCATFNPTDDLVLNDGVMWDVRSAQAIHKFDKFNMNISGVFHPNGLEVIINTEIANPVLCYQANPVPWYQSNPVPWYQVNPVPCYQANPVPSYHSSPLKCLVFLNESQWDLRTYHLLHTVPALDQCRIVFNNNGTVIYGAMLQADDEDDMMDQQMKSPFGSSFRTFDATDYKPIERLLRLVSGCSLSTCSSELREASRAVHWLISVQLFLSAEGGFLGCSLAALWRLLGLFTGCSLSSCSSKLREASQAALCLAPQNQDSINMDTVCRLYEVGRQRLAEEEEDEEDQEDEDQEDEDEDDEDDSDDDLDDIDTDPLLAELENENGGEEDGEHDFSPSDDEEVARLLDADGEEEEEEEEDEDDDEDDDDDSDDNDDDAELMLENSECRFSDGFQTGPPKCVSGAGFRRVHPSVCLGQVSDGCQTGLPECVCLGQVSDGSTQCVSGAGVRRRYDRPECVCLGQVQTGPPECVCLGQVSDGSAQVCVWGRFQTGPPEFQTGPPKCVSGAGVRRVHPSVCLGQVSDGFQTGPPKCVSGADFRRVHPSVCLGQYGPIADSSDNSDLEDDIILNGTEHRHVTAGEKPSGKRSRRNEMAFEGHCVGLTQWGRCRLDGSGTRCVLQSETEGGGVWSYVGLVSLTAQPQYTDWRIFVS</sequence>
<comment type="caution">
    <text evidence="5">The sequence shown here is derived from an EMBL/GenBank/DDBJ whole genome shotgun (WGS) entry which is preliminary data.</text>
</comment>
<comment type="subcellular location">
    <subcellularLocation>
        <location evidence="1">Nucleus</location>
    </subcellularLocation>
</comment>
<feature type="region of interest" description="Disordered" evidence="3">
    <location>
        <begin position="383"/>
        <end position="417"/>
    </location>
</feature>
<dbReference type="GO" id="GO:0030331">
    <property type="term" value="F:nuclear estrogen receptor binding"/>
    <property type="evidence" value="ECO:0007669"/>
    <property type="project" value="TreeGrafter"/>
</dbReference>
<dbReference type="AlphaFoldDB" id="A0A8T2MSH5"/>
<keyword evidence="2" id="KW-0539">Nucleus</keyword>
<accession>A0A8T2MSH5</accession>
<gene>
    <name evidence="5" type="ORF">JZ751_027242</name>
</gene>
<feature type="compositionally biased region" description="Acidic residues" evidence="3">
    <location>
        <begin position="385"/>
        <end position="417"/>
    </location>
</feature>
<dbReference type="PANTHER" id="PTHR13129">
    <property type="entry name" value="VPRBP PROTEIN-RELATED"/>
    <property type="match status" value="1"/>
</dbReference>
<dbReference type="GO" id="GO:0080008">
    <property type="term" value="C:Cul4-RING E3 ubiquitin ligase complex"/>
    <property type="evidence" value="ECO:0007669"/>
    <property type="project" value="TreeGrafter"/>
</dbReference>
<dbReference type="InterPro" id="IPR015943">
    <property type="entry name" value="WD40/YVTN_repeat-like_dom_sf"/>
</dbReference>
<evidence type="ECO:0000313" key="6">
    <source>
        <dbReference type="Proteomes" id="UP000824540"/>
    </source>
</evidence>
<dbReference type="PANTHER" id="PTHR13129:SF4">
    <property type="entry name" value="DDB1- AND CUL4-ASSOCIATED FACTOR 1"/>
    <property type="match status" value="1"/>
</dbReference>
<protein>
    <submittedName>
        <fullName evidence="5">Uncharacterized protein</fullName>
    </submittedName>
</protein>
<evidence type="ECO:0000256" key="4">
    <source>
        <dbReference type="SAM" id="SignalP"/>
    </source>
</evidence>
<evidence type="ECO:0000256" key="2">
    <source>
        <dbReference type="ARBA" id="ARBA00023242"/>
    </source>
</evidence>
<evidence type="ECO:0000313" key="5">
    <source>
        <dbReference type="EMBL" id="KAG9330130.1"/>
    </source>
</evidence>
<dbReference type="Proteomes" id="UP000824540">
    <property type="component" value="Unassembled WGS sequence"/>
</dbReference>
<keyword evidence="4" id="KW-0732">Signal</keyword>
<organism evidence="5 6">
    <name type="scientific">Albula glossodonta</name>
    <name type="common">roundjaw bonefish</name>
    <dbReference type="NCBI Taxonomy" id="121402"/>
    <lineage>
        <taxon>Eukaryota</taxon>
        <taxon>Metazoa</taxon>
        <taxon>Chordata</taxon>
        <taxon>Craniata</taxon>
        <taxon>Vertebrata</taxon>
        <taxon>Euteleostomi</taxon>
        <taxon>Actinopterygii</taxon>
        <taxon>Neopterygii</taxon>
        <taxon>Teleostei</taxon>
        <taxon>Albuliformes</taxon>
        <taxon>Albulidae</taxon>
        <taxon>Albula</taxon>
    </lineage>
</organism>
<dbReference type="Gene3D" id="2.130.10.10">
    <property type="entry name" value="YVTN repeat-like/Quinoprotein amine dehydrogenase"/>
    <property type="match status" value="2"/>
</dbReference>
<feature type="region of interest" description="Disordered" evidence="3">
    <location>
        <begin position="453"/>
        <end position="481"/>
    </location>
</feature>
<evidence type="ECO:0000256" key="3">
    <source>
        <dbReference type="SAM" id="MobiDB-lite"/>
    </source>
</evidence>